<dbReference type="GO" id="GO:0046983">
    <property type="term" value="F:protein dimerization activity"/>
    <property type="evidence" value="ECO:0007669"/>
    <property type="project" value="InterPro"/>
</dbReference>
<dbReference type="AlphaFoldDB" id="A0AAP0EJH3"/>
<evidence type="ECO:0000256" key="1">
    <source>
        <dbReference type="ARBA" id="ARBA00004123"/>
    </source>
</evidence>
<keyword evidence="2" id="KW-0805">Transcription regulation</keyword>
<keyword evidence="4" id="KW-0539">Nucleus</keyword>
<organism evidence="6 7">
    <name type="scientific">Stephania cephalantha</name>
    <dbReference type="NCBI Taxonomy" id="152367"/>
    <lineage>
        <taxon>Eukaryota</taxon>
        <taxon>Viridiplantae</taxon>
        <taxon>Streptophyta</taxon>
        <taxon>Embryophyta</taxon>
        <taxon>Tracheophyta</taxon>
        <taxon>Spermatophyta</taxon>
        <taxon>Magnoliopsida</taxon>
        <taxon>Ranunculales</taxon>
        <taxon>Menispermaceae</taxon>
        <taxon>Menispermoideae</taxon>
        <taxon>Cissampelideae</taxon>
        <taxon>Stephania</taxon>
    </lineage>
</organism>
<accession>A0AAP0EJH3</accession>
<dbReference type="InterPro" id="IPR011598">
    <property type="entry name" value="bHLH_dom"/>
</dbReference>
<evidence type="ECO:0000256" key="4">
    <source>
        <dbReference type="ARBA" id="ARBA00023242"/>
    </source>
</evidence>
<sequence>MAGDQLVGLYNAFNLNLPITSTTTTYNVDTTTLFDNNNDPFIFDLQTHLLLDQCSAYSTINNNMNLQFDHCSNDNYIFFPPNHDDQFDDHCYYPCSKRRKISCYDCRFESTEMNCVKGYNYCYPGFNYSTSDYSSTPLIHSLVVDNSSENKPMALTKVDQGLSAQSVAARQRRRRITEKTQELGKLIPGGNKMNTAEMFHSAFKYIKFLQAQVGFLQFMASIDQDSGDGDEGCARISDKRGEDEQLQVLLASSIVQEKLYSAEKCLVPKQFHEVFNAKDHEDNLINC</sequence>
<evidence type="ECO:0000256" key="3">
    <source>
        <dbReference type="ARBA" id="ARBA00023163"/>
    </source>
</evidence>
<evidence type="ECO:0000313" key="6">
    <source>
        <dbReference type="EMBL" id="KAK9094616.1"/>
    </source>
</evidence>
<reference evidence="6 7" key="1">
    <citation type="submission" date="2024-01" db="EMBL/GenBank/DDBJ databases">
        <title>Genome assemblies of Stephania.</title>
        <authorList>
            <person name="Yang L."/>
        </authorList>
    </citation>
    <scope>NUCLEOTIDE SEQUENCE [LARGE SCALE GENOMIC DNA]</scope>
    <source>
        <strain evidence="6">JXDWG</strain>
        <tissue evidence="6">Leaf</tissue>
    </source>
</reference>
<dbReference type="Gene3D" id="4.10.280.10">
    <property type="entry name" value="Helix-loop-helix DNA-binding domain"/>
    <property type="match status" value="1"/>
</dbReference>
<protein>
    <recommendedName>
        <fullName evidence="5">BHLH domain-containing protein</fullName>
    </recommendedName>
</protein>
<dbReference type="GO" id="GO:0005634">
    <property type="term" value="C:nucleus"/>
    <property type="evidence" value="ECO:0007669"/>
    <property type="project" value="UniProtKB-SubCell"/>
</dbReference>
<dbReference type="GO" id="GO:0003700">
    <property type="term" value="F:DNA-binding transcription factor activity"/>
    <property type="evidence" value="ECO:0007669"/>
    <property type="project" value="InterPro"/>
</dbReference>
<comment type="subcellular location">
    <subcellularLocation>
        <location evidence="1">Nucleus</location>
    </subcellularLocation>
</comment>
<dbReference type="SMART" id="SM00353">
    <property type="entry name" value="HLH"/>
    <property type="match status" value="1"/>
</dbReference>
<dbReference type="Pfam" id="PF00010">
    <property type="entry name" value="HLH"/>
    <property type="match status" value="1"/>
</dbReference>
<dbReference type="PROSITE" id="PS50888">
    <property type="entry name" value="BHLH"/>
    <property type="match status" value="1"/>
</dbReference>
<dbReference type="EMBL" id="JBBNAG010000011">
    <property type="protein sequence ID" value="KAK9094616.1"/>
    <property type="molecule type" value="Genomic_DNA"/>
</dbReference>
<comment type="caution">
    <text evidence="6">The sequence shown here is derived from an EMBL/GenBank/DDBJ whole genome shotgun (WGS) entry which is preliminary data.</text>
</comment>
<keyword evidence="7" id="KW-1185">Reference proteome</keyword>
<dbReference type="SUPFAM" id="SSF47459">
    <property type="entry name" value="HLH, helix-loop-helix DNA-binding domain"/>
    <property type="match status" value="1"/>
</dbReference>
<feature type="domain" description="BHLH" evidence="5">
    <location>
        <begin position="160"/>
        <end position="209"/>
    </location>
</feature>
<evidence type="ECO:0000259" key="5">
    <source>
        <dbReference type="PROSITE" id="PS50888"/>
    </source>
</evidence>
<gene>
    <name evidence="6" type="ORF">Scep_026085</name>
</gene>
<dbReference type="PANTHER" id="PTHR45914:SF24">
    <property type="entry name" value="BHLH DOMAIN-CONTAINING PROTEIN"/>
    <property type="match status" value="1"/>
</dbReference>
<dbReference type="Proteomes" id="UP001419268">
    <property type="component" value="Unassembled WGS sequence"/>
</dbReference>
<evidence type="ECO:0000256" key="2">
    <source>
        <dbReference type="ARBA" id="ARBA00023015"/>
    </source>
</evidence>
<dbReference type="PANTHER" id="PTHR45914">
    <property type="entry name" value="TRANSCRIPTION FACTOR HEC3-RELATED"/>
    <property type="match status" value="1"/>
</dbReference>
<dbReference type="InterPro" id="IPR045843">
    <property type="entry name" value="IND-like"/>
</dbReference>
<keyword evidence="3" id="KW-0804">Transcription</keyword>
<dbReference type="InterPro" id="IPR036638">
    <property type="entry name" value="HLH_DNA-bd_sf"/>
</dbReference>
<name>A0AAP0EJH3_9MAGN</name>
<proteinExistence type="predicted"/>
<evidence type="ECO:0000313" key="7">
    <source>
        <dbReference type="Proteomes" id="UP001419268"/>
    </source>
</evidence>